<accession>A0A075V0V2</accession>
<evidence type="ECO:0000313" key="4">
    <source>
        <dbReference type="EMBL" id="AIG78239.1"/>
    </source>
</evidence>
<reference evidence="4 5" key="1">
    <citation type="journal article" date="2014" name="J. Biotechnol.">
        <title>Complete genome sequence of the actinobacterium Amycolatopsis japonica MG417-CF17(T) (=DSM 44213T) producing (S,S)-N,N'-ethylenediaminedisuccinic acid.</title>
        <authorList>
            <person name="Stegmann E."/>
            <person name="Albersmeier A."/>
            <person name="Spohn M."/>
            <person name="Gert H."/>
            <person name="Weber T."/>
            <person name="Wohlleben W."/>
            <person name="Kalinowski J."/>
            <person name="Ruckert C."/>
        </authorList>
    </citation>
    <scope>NUCLEOTIDE SEQUENCE [LARGE SCALE GENOMIC DNA]</scope>
    <source>
        <strain evidence="5">MG417-CF17 (DSM 44213)</strain>
    </source>
</reference>
<feature type="domain" description="DUF4139" evidence="2">
    <location>
        <begin position="201"/>
        <end position="509"/>
    </location>
</feature>
<organism evidence="4 5">
    <name type="scientific">Amycolatopsis japonica</name>
    <dbReference type="NCBI Taxonomy" id="208439"/>
    <lineage>
        <taxon>Bacteria</taxon>
        <taxon>Bacillati</taxon>
        <taxon>Actinomycetota</taxon>
        <taxon>Actinomycetes</taxon>
        <taxon>Pseudonocardiales</taxon>
        <taxon>Pseudonocardiaceae</taxon>
        <taxon>Amycolatopsis</taxon>
        <taxon>Amycolatopsis japonica group</taxon>
    </lineage>
</organism>
<keyword evidence="5" id="KW-1185">Reference proteome</keyword>
<evidence type="ECO:0000259" key="3">
    <source>
        <dbReference type="Pfam" id="PF13600"/>
    </source>
</evidence>
<evidence type="ECO:0000259" key="2">
    <source>
        <dbReference type="Pfam" id="PF13598"/>
    </source>
</evidence>
<feature type="coiled-coil region" evidence="1">
    <location>
        <begin position="151"/>
        <end position="178"/>
    </location>
</feature>
<dbReference type="Proteomes" id="UP000028492">
    <property type="component" value="Chromosome"/>
</dbReference>
<dbReference type="NCBIfam" id="TIGR02231">
    <property type="entry name" value="mucoidy inhibitor MuiA family protein"/>
    <property type="match status" value="1"/>
</dbReference>
<feature type="domain" description="DUF4140" evidence="3">
    <location>
        <begin position="12"/>
        <end position="108"/>
    </location>
</feature>
<dbReference type="eggNOG" id="COG5316">
    <property type="taxonomic scope" value="Bacteria"/>
</dbReference>
<evidence type="ECO:0008006" key="6">
    <source>
        <dbReference type="Google" id="ProtNLM"/>
    </source>
</evidence>
<sequence length="521" mass="55564">MPSTLDAPIVAVTVYPHHARITRRASAALDGETRFAFAGLPWNLDTDSVRVTGSGPAVIAGVDVAVERHPAPADASLRALTEQRKADQAVVDEVADAVSAETAKVDLLTGLATRSGKSFAKALAAGTAEPPRVAEVTDALGTQLAEALGKRRELGIRLARLRDDLKALDREIEAKQGMSEVDSATVTVELEPGEDGAEIGLELSYVVANAGWEPGYDVRVRGEDVSLTWYGRITQHTGEDWPECELALSTARPANTVEVPELEPWFLDRVRPVQPLMARAAYGSASPAGGGIPESVGMPAPAGPPMAARTASVEQGTTAVTYRPGRPVAVPSGAQGHRTTLAQLELTAKLGYISAPAVSPEAFLRATVVNTSEHTLRPGKASVFHETEFVGTTRLDVWAPGEELELALGVDDRIRIERELTHRTASKATLSGVRKREAAYTTTIVNHSPREAVVTVLDQAPVSRDDAITVRDVRTTPEPVERTELGEFTWRLTLASGAKGVVTLGYRVDVAKGVELSGWRE</sequence>
<dbReference type="PANTHER" id="PTHR31005:SF8">
    <property type="entry name" value="DUF4139 DOMAIN-CONTAINING PROTEIN"/>
    <property type="match status" value="1"/>
</dbReference>
<dbReference type="AlphaFoldDB" id="A0A075V0V2"/>
<dbReference type="InterPro" id="IPR025554">
    <property type="entry name" value="DUF4140"/>
</dbReference>
<dbReference type="InterPro" id="IPR037291">
    <property type="entry name" value="DUF4139"/>
</dbReference>
<dbReference type="STRING" id="208439.AJAP_26960"/>
<name>A0A075V0V2_9PSEU</name>
<keyword evidence="1" id="KW-0175">Coiled coil</keyword>
<evidence type="ECO:0000256" key="1">
    <source>
        <dbReference type="SAM" id="Coils"/>
    </source>
</evidence>
<dbReference type="HOGENOM" id="CLU_010457_3_0_11"/>
<protein>
    <recommendedName>
        <fullName evidence="6">Aspartate ammonia-lyase</fullName>
    </recommendedName>
</protein>
<evidence type="ECO:0000313" key="5">
    <source>
        <dbReference type="Proteomes" id="UP000028492"/>
    </source>
</evidence>
<dbReference type="EMBL" id="CP008953">
    <property type="protein sequence ID" value="AIG78239.1"/>
    <property type="molecule type" value="Genomic_DNA"/>
</dbReference>
<dbReference type="Pfam" id="PF13598">
    <property type="entry name" value="DUF4139"/>
    <property type="match status" value="1"/>
</dbReference>
<dbReference type="Pfam" id="PF13600">
    <property type="entry name" value="DUF4140"/>
    <property type="match status" value="1"/>
</dbReference>
<dbReference type="RefSeq" id="WP_038516277.1">
    <property type="nucleotide sequence ID" value="NZ_CP008953.1"/>
</dbReference>
<gene>
    <name evidence="4" type="ORF">AJAP_26960</name>
</gene>
<dbReference type="KEGG" id="aja:AJAP_26960"/>
<proteinExistence type="predicted"/>
<dbReference type="PANTHER" id="PTHR31005">
    <property type="entry name" value="DUF4139 DOMAIN-CONTAINING PROTEIN"/>
    <property type="match status" value="1"/>
</dbReference>
<dbReference type="InterPro" id="IPR011935">
    <property type="entry name" value="CHP02231"/>
</dbReference>